<evidence type="ECO:0000256" key="2">
    <source>
        <dbReference type="ARBA" id="ARBA00023163"/>
    </source>
</evidence>
<evidence type="ECO:0000256" key="1">
    <source>
        <dbReference type="ARBA" id="ARBA00023015"/>
    </source>
</evidence>
<dbReference type="Pfam" id="PF08220">
    <property type="entry name" value="HTH_DeoR"/>
    <property type="match status" value="1"/>
</dbReference>
<dbReference type="Gene3D" id="1.10.10.10">
    <property type="entry name" value="Winged helix-like DNA-binding domain superfamily/Winged helix DNA-binding domain"/>
    <property type="match status" value="1"/>
</dbReference>
<evidence type="ECO:0000313" key="5">
    <source>
        <dbReference type="Proteomes" id="UP000824150"/>
    </source>
</evidence>
<keyword evidence="4" id="KW-0238">DNA-binding</keyword>
<feature type="domain" description="HTH deoR-type" evidence="3">
    <location>
        <begin position="3"/>
        <end position="58"/>
    </location>
</feature>
<dbReference type="Proteomes" id="UP000824150">
    <property type="component" value="Unassembled WGS sequence"/>
</dbReference>
<dbReference type="SUPFAM" id="SSF46785">
    <property type="entry name" value="Winged helix' DNA-binding domain"/>
    <property type="match status" value="1"/>
</dbReference>
<keyword evidence="2" id="KW-0804">Transcription</keyword>
<sequence length="252" mass="27311">MADDTKAKLIIDYLKLHNLVTVNELVSVTGLSAATIRRELVRLDNEGVVYRVHGGVTLNRFVPAQPTTSEKQGQHAVEKTAIAAAAAAMIHANDAVVLDAGTTTYKIAQNLINTPVRVITPDLRIGLLLADYQQIEVSVTGGSIDWSSQSCIGPHAVSMLSQIHPTYTFLSCNAFNVATGITAPTYEKAYIKQTLLKQSSKRILVADSSKYGLTQLFEVGELKELDTIITDKHLDPAAATEIRRLGVELILC</sequence>
<dbReference type="PROSITE" id="PS51000">
    <property type="entry name" value="HTH_DEOR_2"/>
    <property type="match status" value="1"/>
</dbReference>
<dbReference type="InterPro" id="IPR036388">
    <property type="entry name" value="WH-like_DNA-bd_sf"/>
</dbReference>
<reference evidence="4" key="1">
    <citation type="journal article" date="2021" name="PeerJ">
        <title>Extensive microbial diversity within the chicken gut microbiome revealed by metagenomics and culture.</title>
        <authorList>
            <person name="Gilroy R."/>
            <person name="Ravi A."/>
            <person name="Getino M."/>
            <person name="Pursley I."/>
            <person name="Horton D.L."/>
            <person name="Alikhan N.F."/>
            <person name="Baker D."/>
            <person name="Gharbi K."/>
            <person name="Hall N."/>
            <person name="Watson M."/>
            <person name="Adriaenssens E.M."/>
            <person name="Foster-Nyarko E."/>
            <person name="Jarju S."/>
            <person name="Secka A."/>
            <person name="Antonio M."/>
            <person name="Oren A."/>
            <person name="Chaudhuri R.R."/>
            <person name="La Ragione R."/>
            <person name="Hildebrand F."/>
            <person name="Pallen M.J."/>
        </authorList>
    </citation>
    <scope>NUCLEOTIDE SEQUENCE</scope>
    <source>
        <strain evidence="4">687</strain>
    </source>
</reference>
<proteinExistence type="predicted"/>
<dbReference type="AlphaFoldDB" id="A0A9E2KQ12"/>
<dbReference type="PRINTS" id="PR00037">
    <property type="entry name" value="HTHLACR"/>
</dbReference>
<dbReference type="SMART" id="SM01134">
    <property type="entry name" value="DeoRC"/>
    <property type="match status" value="1"/>
</dbReference>
<dbReference type="GO" id="GO:0003700">
    <property type="term" value="F:DNA-binding transcription factor activity"/>
    <property type="evidence" value="ECO:0007669"/>
    <property type="project" value="InterPro"/>
</dbReference>
<comment type="caution">
    <text evidence="4">The sequence shown here is derived from an EMBL/GenBank/DDBJ whole genome shotgun (WGS) entry which is preliminary data.</text>
</comment>
<evidence type="ECO:0000259" key="3">
    <source>
        <dbReference type="PROSITE" id="PS51000"/>
    </source>
</evidence>
<dbReference type="GO" id="GO:0003677">
    <property type="term" value="F:DNA binding"/>
    <property type="evidence" value="ECO:0007669"/>
    <property type="project" value="UniProtKB-KW"/>
</dbReference>
<dbReference type="Pfam" id="PF00455">
    <property type="entry name" value="DeoRC"/>
    <property type="match status" value="1"/>
</dbReference>
<dbReference type="InterPro" id="IPR036390">
    <property type="entry name" value="WH_DNA-bd_sf"/>
</dbReference>
<organism evidence="4 5">
    <name type="scientific">Candidatus Anaerobiospirillum merdipullorum</name>
    <dbReference type="NCBI Taxonomy" id="2838450"/>
    <lineage>
        <taxon>Bacteria</taxon>
        <taxon>Pseudomonadati</taxon>
        <taxon>Pseudomonadota</taxon>
        <taxon>Gammaproteobacteria</taxon>
        <taxon>Aeromonadales</taxon>
        <taxon>Succinivibrionaceae</taxon>
        <taxon>Anaerobiospirillum</taxon>
    </lineage>
</organism>
<dbReference type="EMBL" id="JAHLFG010000096">
    <property type="protein sequence ID" value="MBU3827558.1"/>
    <property type="molecule type" value="Genomic_DNA"/>
</dbReference>
<gene>
    <name evidence="4" type="ORF">IAA31_08760</name>
</gene>
<dbReference type="InterPro" id="IPR014036">
    <property type="entry name" value="DeoR-like_C"/>
</dbReference>
<dbReference type="PANTHER" id="PTHR30363:SF46">
    <property type="entry name" value="LYSR FAMILY TRANSCRIPTIONAL REGULATOR"/>
    <property type="match status" value="1"/>
</dbReference>
<dbReference type="InterPro" id="IPR037171">
    <property type="entry name" value="NagB/RpiA_transferase-like"/>
</dbReference>
<dbReference type="PANTHER" id="PTHR30363">
    <property type="entry name" value="HTH-TYPE TRANSCRIPTIONAL REGULATOR SRLR-RELATED"/>
    <property type="match status" value="1"/>
</dbReference>
<dbReference type="InterPro" id="IPR050313">
    <property type="entry name" value="Carb_Metab_HTH_regulators"/>
</dbReference>
<keyword evidence="1" id="KW-0805">Transcription regulation</keyword>
<protein>
    <submittedName>
        <fullName evidence="4">DeoR/GlpR family DNA-binding transcription regulator</fullName>
    </submittedName>
</protein>
<accession>A0A9E2KQ12</accession>
<name>A0A9E2KQ12_9GAMM</name>
<reference evidence="4" key="2">
    <citation type="submission" date="2021-04" db="EMBL/GenBank/DDBJ databases">
        <authorList>
            <person name="Gilroy R."/>
        </authorList>
    </citation>
    <scope>NUCLEOTIDE SEQUENCE</scope>
    <source>
        <strain evidence="4">687</strain>
    </source>
</reference>
<dbReference type="SUPFAM" id="SSF100950">
    <property type="entry name" value="NagB/RpiA/CoA transferase-like"/>
    <property type="match status" value="1"/>
</dbReference>
<dbReference type="InterPro" id="IPR001034">
    <property type="entry name" value="DeoR_HTH"/>
</dbReference>
<dbReference type="SMART" id="SM00420">
    <property type="entry name" value="HTH_DEOR"/>
    <property type="match status" value="1"/>
</dbReference>
<evidence type="ECO:0000313" key="4">
    <source>
        <dbReference type="EMBL" id="MBU3827558.1"/>
    </source>
</evidence>